<dbReference type="NCBIfam" id="NF001273">
    <property type="entry name" value="PRK00230.1"/>
    <property type="match status" value="1"/>
</dbReference>
<dbReference type="PANTHER" id="PTHR32119:SF2">
    <property type="entry name" value="OROTIDINE 5'-PHOSPHATE DECARBOXYLASE"/>
    <property type="match status" value="1"/>
</dbReference>
<evidence type="ECO:0000313" key="14">
    <source>
        <dbReference type="EMBL" id="ALX47408.1"/>
    </source>
</evidence>
<dbReference type="FunFam" id="3.20.20.70:FF:000015">
    <property type="entry name" value="Orotidine 5'-phosphate decarboxylase"/>
    <property type="match status" value="1"/>
</dbReference>
<keyword evidence="15" id="KW-1185">Reference proteome</keyword>
<feature type="binding site" evidence="9 11">
    <location>
        <position position="121"/>
    </location>
    <ligand>
        <name>substrate</name>
    </ligand>
</feature>
<evidence type="ECO:0000259" key="13">
    <source>
        <dbReference type="SMART" id="SM00934"/>
    </source>
</evidence>
<evidence type="ECO:0000256" key="11">
    <source>
        <dbReference type="PIRSR" id="PIRSR614732-2"/>
    </source>
</evidence>
<keyword evidence="6 9" id="KW-0456">Lyase</keyword>
<comment type="pathway">
    <text evidence="2 9 12">Pyrimidine metabolism; UMP biosynthesis via de novo pathway; UMP from orotate: step 2/2.</text>
</comment>
<evidence type="ECO:0000256" key="4">
    <source>
        <dbReference type="ARBA" id="ARBA00022793"/>
    </source>
</evidence>
<feature type="active site" description="For OMPdecase activity" evidence="10">
    <location>
        <position position="61"/>
    </location>
</feature>
<dbReference type="Gene3D" id="3.20.20.70">
    <property type="entry name" value="Aldolase class I"/>
    <property type="match status" value="1"/>
</dbReference>
<comment type="catalytic activity">
    <reaction evidence="7 9 12">
        <text>orotidine 5'-phosphate + H(+) = UMP + CO2</text>
        <dbReference type="Rhea" id="RHEA:11596"/>
        <dbReference type="ChEBI" id="CHEBI:15378"/>
        <dbReference type="ChEBI" id="CHEBI:16526"/>
        <dbReference type="ChEBI" id="CHEBI:57538"/>
        <dbReference type="ChEBI" id="CHEBI:57865"/>
        <dbReference type="EC" id="4.1.1.23"/>
    </reaction>
</comment>
<dbReference type="InterPro" id="IPR013785">
    <property type="entry name" value="Aldolase_TIM"/>
</dbReference>
<dbReference type="NCBIfam" id="TIGR01740">
    <property type="entry name" value="pyrF"/>
    <property type="match status" value="1"/>
</dbReference>
<comment type="subunit">
    <text evidence="3 9">Homodimer.</text>
</comment>
<dbReference type="InterPro" id="IPR011060">
    <property type="entry name" value="RibuloseP-bd_barrel"/>
</dbReference>
<accession>A0A0U3W2L9</accession>
<feature type="active site" description="For OMPdecase activity" evidence="10">
    <location>
        <position position="64"/>
    </location>
</feature>
<dbReference type="UniPathway" id="UPA00070">
    <property type="reaction ID" value="UER00120"/>
</dbReference>
<evidence type="ECO:0000256" key="12">
    <source>
        <dbReference type="RuleBase" id="RU000512"/>
    </source>
</evidence>
<name>A0A0U3W2L9_9BACI</name>
<dbReference type="SUPFAM" id="SSF51366">
    <property type="entry name" value="Ribulose-phoshate binding barrel"/>
    <property type="match status" value="1"/>
</dbReference>
<keyword evidence="5 9" id="KW-0665">Pyrimidine biosynthesis</keyword>
<feature type="binding site" evidence="9 11">
    <location>
        <position position="32"/>
    </location>
    <ligand>
        <name>substrate</name>
    </ligand>
</feature>
<evidence type="ECO:0000256" key="1">
    <source>
        <dbReference type="ARBA" id="ARBA00002356"/>
    </source>
</evidence>
<dbReference type="GO" id="GO:0005829">
    <property type="term" value="C:cytosol"/>
    <property type="evidence" value="ECO:0007669"/>
    <property type="project" value="TreeGrafter"/>
</dbReference>
<feature type="active site" description="For OMPdecase activity" evidence="10">
    <location>
        <position position="59"/>
    </location>
</feature>
<dbReference type="AlphaFoldDB" id="A0A0U3W2L9"/>
<feature type="active site" description="Proton donor" evidence="9">
    <location>
        <position position="61"/>
    </location>
</feature>
<evidence type="ECO:0000256" key="2">
    <source>
        <dbReference type="ARBA" id="ARBA00004861"/>
    </source>
</evidence>
<dbReference type="GO" id="GO:0044205">
    <property type="term" value="P:'de novo' UMP biosynthetic process"/>
    <property type="evidence" value="ECO:0007669"/>
    <property type="project" value="UniProtKB-UniRule"/>
</dbReference>
<dbReference type="InterPro" id="IPR018089">
    <property type="entry name" value="OMPdecase_AS"/>
</dbReference>
<dbReference type="RefSeq" id="WP_068440895.1">
    <property type="nucleotide sequence ID" value="NZ_CP013862.1"/>
</dbReference>
<keyword evidence="4 9" id="KW-0210">Decarboxylase</keyword>
<feature type="binding site" evidence="9 11">
    <location>
        <position position="192"/>
    </location>
    <ligand>
        <name>substrate</name>
    </ligand>
</feature>
<dbReference type="GO" id="GO:0004590">
    <property type="term" value="F:orotidine-5'-phosphate decarboxylase activity"/>
    <property type="evidence" value="ECO:0007669"/>
    <property type="project" value="UniProtKB-UniRule"/>
</dbReference>
<feature type="domain" description="Orotidine 5'-phosphate decarboxylase" evidence="13">
    <location>
        <begin position="4"/>
        <end position="228"/>
    </location>
</feature>
<dbReference type="GO" id="GO:0006207">
    <property type="term" value="P:'de novo' pyrimidine nucleobase biosynthetic process"/>
    <property type="evidence" value="ECO:0007669"/>
    <property type="project" value="InterPro"/>
</dbReference>
<evidence type="ECO:0000256" key="8">
    <source>
        <dbReference type="ARBA" id="ARBA00061012"/>
    </source>
</evidence>
<dbReference type="OrthoDB" id="9806203at2"/>
<dbReference type="CDD" id="cd04725">
    <property type="entry name" value="OMP_decarboxylase_like"/>
    <property type="match status" value="1"/>
</dbReference>
<feature type="binding site" evidence="9 11">
    <location>
        <position position="212"/>
    </location>
    <ligand>
        <name>substrate</name>
    </ligand>
</feature>
<feature type="binding site" evidence="9 11">
    <location>
        <position position="183"/>
    </location>
    <ligand>
        <name>substrate</name>
    </ligand>
</feature>
<dbReference type="PROSITE" id="PS00156">
    <property type="entry name" value="OMPDECASE"/>
    <property type="match status" value="1"/>
</dbReference>
<dbReference type="Pfam" id="PF00215">
    <property type="entry name" value="OMPdecase"/>
    <property type="match status" value="1"/>
</dbReference>
<evidence type="ECO:0000256" key="9">
    <source>
        <dbReference type="HAMAP-Rule" id="MF_01200"/>
    </source>
</evidence>
<evidence type="ECO:0000256" key="7">
    <source>
        <dbReference type="ARBA" id="ARBA00049157"/>
    </source>
</evidence>
<evidence type="ECO:0000256" key="6">
    <source>
        <dbReference type="ARBA" id="ARBA00023239"/>
    </source>
</evidence>
<comment type="function">
    <text evidence="1 9">Catalyzes the decarboxylation of orotidine 5'-monophosphate (OMP) to uridine 5'-monophosphate (UMP).</text>
</comment>
<evidence type="ECO:0000256" key="10">
    <source>
        <dbReference type="PIRSR" id="PIRSR614732-1"/>
    </source>
</evidence>
<organism evidence="14 15">
    <name type="scientific">Lentibacillus amyloliquefaciens</name>
    <dbReference type="NCBI Taxonomy" id="1472767"/>
    <lineage>
        <taxon>Bacteria</taxon>
        <taxon>Bacillati</taxon>
        <taxon>Bacillota</taxon>
        <taxon>Bacilli</taxon>
        <taxon>Bacillales</taxon>
        <taxon>Bacillaceae</taxon>
        <taxon>Lentibacillus</taxon>
    </lineage>
</organism>
<dbReference type="InterPro" id="IPR014732">
    <property type="entry name" value="OMPdecase"/>
</dbReference>
<dbReference type="EMBL" id="CP013862">
    <property type="protein sequence ID" value="ALX47408.1"/>
    <property type="molecule type" value="Genomic_DNA"/>
</dbReference>
<feature type="binding site" evidence="9">
    <location>
        <begin position="59"/>
        <end position="68"/>
    </location>
    <ligand>
        <name>substrate</name>
    </ligand>
</feature>
<comment type="similarity">
    <text evidence="8 9">Belongs to the OMP decarboxylase family. Type 1 subfamily.</text>
</comment>
<proteinExistence type="inferred from homology"/>
<sequence>MRGKIFLALDFPVWEEAKNFIEQNDLQGVPVKVGMELFYREGSRLIDSLKQNHHEIFLDLKLHDIPTTVKRTMKNLAALGVDMVNVHALGGSDMIRQAKQGLTAGSSAGHIPKLIAVTILTSMNNHVMNDELGISGHLQDSTVHLSKLAFQSGADGVVCSVYEAGKIKNVCGPSFLTVTPGIRLSESANNDQKRIATPASARENRADILIVGRTVTDAKNPKAAYEKVRKEWLYGEKL</sequence>
<dbReference type="STRING" id="1472767.AOX59_01615"/>
<evidence type="ECO:0000256" key="5">
    <source>
        <dbReference type="ARBA" id="ARBA00022975"/>
    </source>
</evidence>
<dbReference type="HAMAP" id="MF_01200_B">
    <property type="entry name" value="OMPdecase_type1_B"/>
    <property type="match status" value="1"/>
</dbReference>
<evidence type="ECO:0000313" key="15">
    <source>
        <dbReference type="Proteomes" id="UP000050331"/>
    </source>
</evidence>
<feature type="binding site" evidence="9 11">
    <location>
        <position position="213"/>
    </location>
    <ligand>
        <name>substrate</name>
    </ligand>
</feature>
<dbReference type="PANTHER" id="PTHR32119">
    <property type="entry name" value="OROTIDINE 5'-PHOSPHATE DECARBOXYLASE"/>
    <property type="match status" value="1"/>
</dbReference>
<dbReference type="KEGG" id="lao:AOX59_01615"/>
<evidence type="ECO:0000256" key="3">
    <source>
        <dbReference type="ARBA" id="ARBA00011738"/>
    </source>
</evidence>
<feature type="binding site" evidence="9 11">
    <location>
        <position position="10"/>
    </location>
    <ligand>
        <name>substrate</name>
    </ligand>
</feature>
<dbReference type="SMART" id="SM00934">
    <property type="entry name" value="OMPdecase"/>
    <property type="match status" value="1"/>
</dbReference>
<dbReference type="InterPro" id="IPR001754">
    <property type="entry name" value="OMPdeCOase_dom"/>
</dbReference>
<protein>
    <recommendedName>
        <fullName evidence="9">Orotidine 5'-phosphate decarboxylase</fullName>
        <ecNumber evidence="9">4.1.1.23</ecNumber>
    </recommendedName>
    <alternativeName>
        <fullName evidence="9">OMP decarboxylase</fullName>
        <shortName evidence="9">OMPDCase</shortName>
        <shortName evidence="9">OMPdecase</shortName>
    </alternativeName>
</protein>
<dbReference type="Proteomes" id="UP000050331">
    <property type="component" value="Chromosome"/>
</dbReference>
<dbReference type="EC" id="4.1.1.23" evidence="9"/>
<reference evidence="14 15" key="1">
    <citation type="submission" date="2016-01" db="EMBL/GenBank/DDBJ databases">
        <title>Complete genome sequence of strain Lentibacillus amyloliquefaciens LAM0015T isolated from saline sediment.</title>
        <authorList>
            <person name="Wang J.-L."/>
            <person name="He M.-X."/>
        </authorList>
    </citation>
    <scope>NUCLEOTIDE SEQUENCE [LARGE SCALE GENOMIC DNA]</scope>
    <source>
        <strain evidence="14 15">LAM0015</strain>
    </source>
</reference>
<dbReference type="InterPro" id="IPR047596">
    <property type="entry name" value="OMPdecase_bac"/>
</dbReference>
<gene>
    <name evidence="9" type="primary">pyrF</name>
    <name evidence="14" type="ORF">AOX59_01615</name>
</gene>